<dbReference type="EMBL" id="CP134536">
    <property type="protein sequence ID" value="WNH13637.1"/>
    <property type="molecule type" value="Genomic_DNA"/>
</dbReference>
<keyword evidence="4" id="KW-1185">Reference proteome</keyword>
<evidence type="ECO:0000313" key="3">
    <source>
        <dbReference type="Proteomes" id="UP001302806"/>
    </source>
</evidence>
<protein>
    <recommendedName>
        <fullName evidence="5">DUF2383 domain-containing protein</fullName>
    </recommendedName>
</protein>
<dbReference type="Proteomes" id="UP001303407">
    <property type="component" value="Chromosome"/>
</dbReference>
<dbReference type="Proteomes" id="UP001302806">
    <property type="component" value="Chromosome"/>
</dbReference>
<dbReference type="RefSeq" id="WP_415863610.1">
    <property type="nucleotide sequence ID" value="NZ_CP134536.1"/>
</dbReference>
<proteinExistence type="predicted"/>
<evidence type="ECO:0000313" key="2">
    <source>
        <dbReference type="EMBL" id="WNH13637.1"/>
    </source>
</evidence>
<sequence>MGVKRYDKILMKLNDLLLMNHEVEKIFSKIQYDDVDSSLKSFFKEKEIERSEFCTMLQNESKKLETKIDDSIMLNRRNHLTKLNLKKILRYDKDVDLFRQVNNVMQLSIYEYNEFLMEMNLPLSLCKLLIKQRDCIESSLHHITREAEAMRLA</sequence>
<organism evidence="2 4">
    <name type="scientific">Thalassobellus suaedae</name>
    <dbReference type="NCBI Taxonomy" id="3074124"/>
    <lineage>
        <taxon>Bacteria</taxon>
        <taxon>Pseudomonadati</taxon>
        <taxon>Bacteroidota</taxon>
        <taxon>Flavobacteriia</taxon>
        <taxon>Flavobacteriales</taxon>
        <taxon>Flavobacteriaceae</taxon>
        <taxon>Thalassobellus</taxon>
    </lineage>
</organism>
<dbReference type="EMBL" id="CP134537">
    <property type="protein sequence ID" value="WNH08303.1"/>
    <property type="molecule type" value="Genomic_DNA"/>
</dbReference>
<gene>
    <name evidence="2" type="ORF">RHP49_05130</name>
    <name evidence="1" type="ORF">RHP51_14315</name>
</gene>
<evidence type="ECO:0000313" key="4">
    <source>
        <dbReference type="Proteomes" id="UP001303407"/>
    </source>
</evidence>
<evidence type="ECO:0000313" key="1">
    <source>
        <dbReference type="EMBL" id="WNH08303.1"/>
    </source>
</evidence>
<name>A0ABY9Y5W2_9FLAO</name>
<evidence type="ECO:0008006" key="5">
    <source>
        <dbReference type="Google" id="ProtNLM"/>
    </source>
</evidence>
<accession>A0ABY9Y5W2</accession>
<dbReference type="Gene3D" id="1.20.1260.10">
    <property type="match status" value="1"/>
</dbReference>
<reference evidence="3 4" key="1">
    <citation type="submission" date="2023-09" db="EMBL/GenBank/DDBJ databases">
        <title>Thalassobella suaedae gen. nov., sp. nov., a marine bacterium of the family Flavobacteriaceae isolated from a halophyte Suaeda japonica.</title>
        <authorList>
            <person name="Lee S.Y."/>
            <person name="Hwang C.Y."/>
        </authorList>
    </citation>
    <scope>NUCLEOTIDE SEQUENCE [LARGE SCALE GENOMIC DNA]</scope>
    <source>
        <strain evidence="2 4">HL-DH10</strain>
        <strain evidence="1 3">HL-DH14</strain>
    </source>
</reference>
<dbReference type="InterPro" id="IPR012347">
    <property type="entry name" value="Ferritin-like"/>
</dbReference>